<name>A0A645C9M4_9ZZZZ</name>
<sequence length="51" mass="5567">MRPIIKTILALSFILIHPVLSSSDEGHNGEKIDFFLEGKELSAMVNINGGI</sequence>
<organism evidence="1">
    <name type="scientific">bioreactor metagenome</name>
    <dbReference type="NCBI Taxonomy" id="1076179"/>
    <lineage>
        <taxon>unclassified sequences</taxon>
        <taxon>metagenomes</taxon>
        <taxon>ecological metagenomes</taxon>
    </lineage>
</organism>
<evidence type="ECO:0000313" key="1">
    <source>
        <dbReference type="EMBL" id="MPM73104.1"/>
    </source>
</evidence>
<comment type="caution">
    <text evidence="1">The sequence shown here is derived from an EMBL/GenBank/DDBJ whole genome shotgun (WGS) entry which is preliminary data.</text>
</comment>
<reference evidence="1" key="1">
    <citation type="submission" date="2019-08" db="EMBL/GenBank/DDBJ databases">
        <authorList>
            <person name="Kucharzyk K."/>
            <person name="Murdoch R.W."/>
            <person name="Higgins S."/>
            <person name="Loffler F."/>
        </authorList>
    </citation>
    <scope>NUCLEOTIDE SEQUENCE</scope>
</reference>
<dbReference type="AlphaFoldDB" id="A0A645C9M4"/>
<dbReference type="EMBL" id="VSSQ01025152">
    <property type="protein sequence ID" value="MPM73104.1"/>
    <property type="molecule type" value="Genomic_DNA"/>
</dbReference>
<gene>
    <name evidence="1" type="ORF">SDC9_120080</name>
</gene>
<accession>A0A645C9M4</accession>
<protein>
    <submittedName>
        <fullName evidence="1">Uncharacterized protein</fullName>
    </submittedName>
</protein>
<proteinExistence type="predicted"/>